<dbReference type="OrthoDB" id="9514740at2759"/>
<organism evidence="2 3">
    <name type="scientific">Panicum virgatum</name>
    <name type="common">Blackwell switchgrass</name>
    <dbReference type="NCBI Taxonomy" id="38727"/>
    <lineage>
        <taxon>Eukaryota</taxon>
        <taxon>Viridiplantae</taxon>
        <taxon>Streptophyta</taxon>
        <taxon>Embryophyta</taxon>
        <taxon>Tracheophyta</taxon>
        <taxon>Spermatophyta</taxon>
        <taxon>Magnoliopsida</taxon>
        <taxon>Liliopsida</taxon>
        <taxon>Poales</taxon>
        <taxon>Poaceae</taxon>
        <taxon>PACMAD clade</taxon>
        <taxon>Panicoideae</taxon>
        <taxon>Panicodae</taxon>
        <taxon>Paniceae</taxon>
        <taxon>Panicinae</taxon>
        <taxon>Panicum</taxon>
        <taxon>Panicum sect. Hiantes</taxon>
    </lineage>
</organism>
<dbReference type="InterPro" id="IPR013087">
    <property type="entry name" value="Znf_C2H2_type"/>
</dbReference>
<dbReference type="EMBL" id="CM029052">
    <property type="protein sequence ID" value="KAG2558304.1"/>
    <property type="molecule type" value="Genomic_DNA"/>
</dbReference>
<proteinExistence type="predicted"/>
<evidence type="ECO:0000313" key="2">
    <source>
        <dbReference type="EMBL" id="KAG2558304.1"/>
    </source>
</evidence>
<accession>A0A8T0PIY8</accession>
<gene>
    <name evidence="2" type="ORF">PVAP13_8NG115600</name>
</gene>
<protein>
    <recommendedName>
        <fullName evidence="1">C2H2-type domain-containing protein</fullName>
    </recommendedName>
</protein>
<feature type="domain" description="C2H2-type" evidence="1">
    <location>
        <begin position="40"/>
        <end position="61"/>
    </location>
</feature>
<dbReference type="PANTHER" id="PTHR31681">
    <property type="entry name" value="C2H2-LIKE ZINC FINGER PROTEIN"/>
    <property type="match status" value="1"/>
</dbReference>
<reference evidence="2 3" key="1">
    <citation type="submission" date="2020-05" db="EMBL/GenBank/DDBJ databases">
        <title>WGS assembly of Panicum virgatum.</title>
        <authorList>
            <person name="Lovell J.T."/>
            <person name="Jenkins J."/>
            <person name="Shu S."/>
            <person name="Juenger T.E."/>
            <person name="Schmutz J."/>
        </authorList>
    </citation>
    <scope>NUCLEOTIDE SEQUENCE [LARGE SCALE GENOMIC DNA]</scope>
    <source>
        <strain evidence="3">cv. AP13</strain>
    </source>
</reference>
<comment type="caution">
    <text evidence="2">The sequence shown here is derived from an EMBL/GenBank/DDBJ whole genome shotgun (WGS) entry which is preliminary data.</text>
</comment>
<keyword evidence="3" id="KW-1185">Reference proteome</keyword>
<dbReference type="PANTHER" id="PTHR31681:SF98">
    <property type="entry name" value="OS06G0683000 PROTEIN"/>
    <property type="match status" value="1"/>
</dbReference>
<evidence type="ECO:0000259" key="1">
    <source>
        <dbReference type="PROSITE" id="PS00028"/>
    </source>
</evidence>
<evidence type="ECO:0000313" key="3">
    <source>
        <dbReference type="Proteomes" id="UP000823388"/>
    </source>
</evidence>
<dbReference type="Proteomes" id="UP000823388">
    <property type="component" value="Chromosome 8N"/>
</dbReference>
<name>A0A8T0PIY8_PANVG</name>
<dbReference type="PROSITE" id="PS00028">
    <property type="entry name" value="ZINC_FINGER_C2H2_1"/>
    <property type="match status" value="1"/>
</dbReference>
<sequence>MSSPHLEVSPLRLRREAAAGNGRVGSPAPAWASCGVGFRCDRCSGLFCNNDVLELHHLVYHAATELVDSDTTSKWWSSNMRSGGLIPTATSNEHPRCIADGNELLQFHGTTVSCSLGSPRRPSL</sequence>
<dbReference type="AlphaFoldDB" id="A0A8T0PIY8"/>